<dbReference type="Proteomes" id="UP000714275">
    <property type="component" value="Unassembled WGS sequence"/>
</dbReference>
<feature type="compositionally biased region" description="Basic and acidic residues" evidence="1">
    <location>
        <begin position="275"/>
        <end position="287"/>
    </location>
</feature>
<feature type="domain" description="Programmed cell death protein 2 C-terminal" evidence="2">
    <location>
        <begin position="304"/>
        <end position="468"/>
    </location>
</feature>
<sequence length="470" mass="52226">MFCLPYYIFKIFVCFSPKFNVDHDPTTTMPSVVDDDWSDSDDEIGSEVETAVLLGIPDGVVETETDIKDAAVSRIGGHPAMLPSREPSFSSSQCKICSYPMELLVQVWCPVEDSPMDRALYIWGCSRSACQRKDGSVRAWRALRYNVEYASKLAEKLAKKRAQQKALPVKVAPTTNPFSMQARFTPGPFGLGDHVFGQPAPTVAAPAIEDEPEDISDTESVTSESSAHSLITAMASTTIDDSPWRAAPSFPPLYLSTTSEYLPPPPKTKISQSAHIEDPADDDSKAGKDVSWAFEPYENSLEVDGVFDRFTKRVGNTGEQCLRYELKGIPLPFSSDKVFDRLFPVPPQDPLPVTKAAFKVVPAVRRSYSTASIPLCPACKAARVFECQLMPNLINVLRASIKDEDTQKLTDEQRMKVVQEVLQKKAASDKRGMEWGTCMIFSCEKDCCLDDHGGDKECWREEFVLVQWDD</sequence>
<gene>
    <name evidence="3" type="ORF">EV702DRAFT_1077110</name>
</gene>
<dbReference type="PANTHER" id="PTHR47524:SF1">
    <property type="entry name" value="20S RRNA ACCUMULATION PROTEIN 4"/>
    <property type="match status" value="1"/>
</dbReference>
<protein>
    <submittedName>
        <fullName evidence="3">Programmed cell death protein 2</fullName>
    </submittedName>
</protein>
<dbReference type="PANTHER" id="PTHR47524">
    <property type="entry name" value="20S RRNA ACCUMULATION PROTEIN 4"/>
    <property type="match status" value="1"/>
</dbReference>
<dbReference type="InterPro" id="IPR007320">
    <property type="entry name" value="PDCD2_C"/>
</dbReference>
<reference evidence="3" key="1">
    <citation type="journal article" date="2020" name="New Phytol.">
        <title>Comparative genomics reveals dynamic genome evolution in host specialist ectomycorrhizal fungi.</title>
        <authorList>
            <person name="Lofgren L.A."/>
            <person name="Nguyen N.H."/>
            <person name="Vilgalys R."/>
            <person name="Ruytinx J."/>
            <person name="Liao H.L."/>
            <person name="Branco S."/>
            <person name="Kuo A."/>
            <person name="LaButti K."/>
            <person name="Lipzen A."/>
            <person name="Andreopoulos W."/>
            <person name="Pangilinan J."/>
            <person name="Riley R."/>
            <person name="Hundley H."/>
            <person name="Na H."/>
            <person name="Barry K."/>
            <person name="Grigoriev I.V."/>
            <person name="Stajich J.E."/>
            <person name="Kennedy P.G."/>
        </authorList>
    </citation>
    <scope>NUCLEOTIDE SEQUENCE</scope>
    <source>
        <strain evidence="3">DOB743</strain>
    </source>
</reference>
<dbReference type="Pfam" id="PF04194">
    <property type="entry name" value="PDCD2_C"/>
    <property type="match status" value="1"/>
</dbReference>
<dbReference type="AlphaFoldDB" id="A0A9P7D5G7"/>
<evidence type="ECO:0000313" key="3">
    <source>
        <dbReference type="EMBL" id="KAG1781020.1"/>
    </source>
</evidence>
<dbReference type="EMBL" id="JABBWD010000007">
    <property type="protein sequence ID" value="KAG1781020.1"/>
    <property type="molecule type" value="Genomic_DNA"/>
</dbReference>
<evidence type="ECO:0000259" key="2">
    <source>
        <dbReference type="Pfam" id="PF04194"/>
    </source>
</evidence>
<comment type="caution">
    <text evidence="3">The sequence shown here is derived from an EMBL/GenBank/DDBJ whole genome shotgun (WGS) entry which is preliminary data.</text>
</comment>
<evidence type="ECO:0000313" key="4">
    <source>
        <dbReference type="Proteomes" id="UP000714275"/>
    </source>
</evidence>
<feature type="region of interest" description="Disordered" evidence="1">
    <location>
        <begin position="257"/>
        <end position="287"/>
    </location>
</feature>
<dbReference type="GO" id="GO:0030490">
    <property type="term" value="P:maturation of SSU-rRNA"/>
    <property type="evidence" value="ECO:0007669"/>
    <property type="project" value="TreeGrafter"/>
</dbReference>
<dbReference type="OrthoDB" id="443682at2759"/>
<dbReference type="GO" id="GO:0005737">
    <property type="term" value="C:cytoplasm"/>
    <property type="evidence" value="ECO:0007669"/>
    <property type="project" value="InterPro"/>
</dbReference>
<evidence type="ECO:0000256" key="1">
    <source>
        <dbReference type="SAM" id="MobiDB-lite"/>
    </source>
</evidence>
<proteinExistence type="predicted"/>
<organism evidence="3 4">
    <name type="scientific">Suillus placidus</name>
    <dbReference type="NCBI Taxonomy" id="48579"/>
    <lineage>
        <taxon>Eukaryota</taxon>
        <taxon>Fungi</taxon>
        <taxon>Dikarya</taxon>
        <taxon>Basidiomycota</taxon>
        <taxon>Agaricomycotina</taxon>
        <taxon>Agaricomycetes</taxon>
        <taxon>Agaricomycetidae</taxon>
        <taxon>Boletales</taxon>
        <taxon>Suillineae</taxon>
        <taxon>Suillaceae</taxon>
        <taxon>Suillus</taxon>
    </lineage>
</organism>
<name>A0A9P7D5G7_9AGAM</name>
<keyword evidence="4" id="KW-1185">Reference proteome</keyword>
<accession>A0A9P7D5G7</accession>